<feature type="domain" description="Solute-binding protein family 3/N-terminal" evidence="2">
    <location>
        <begin position="36"/>
        <end position="359"/>
    </location>
</feature>
<keyword evidence="1" id="KW-0812">Transmembrane</keyword>
<gene>
    <name evidence="3" type="ORF">KIPB_001871</name>
</gene>
<dbReference type="InterPro" id="IPR001638">
    <property type="entry name" value="Solute-binding_3/MltF_N"/>
</dbReference>
<evidence type="ECO:0000256" key="1">
    <source>
        <dbReference type="SAM" id="Phobius"/>
    </source>
</evidence>
<keyword evidence="4" id="KW-1185">Reference proteome</keyword>
<evidence type="ECO:0000259" key="2">
    <source>
        <dbReference type="Pfam" id="PF00497"/>
    </source>
</evidence>
<dbReference type="Pfam" id="PF00497">
    <property type="entry name" value="SBP_bac_3"/>
    <property type="match status" value="1"/>
</dbReference>
<dbReference type="Proteomes" id="UP000265618">
    <property type="component" value="Unassembled WGS sequence"/>
</dbReference>
<feature type="transmembrane region" description="Helical" evidence="1">
    <location>
        <begin position="207"/>
        <end position="229"/>
    </location>
</feature>
<organism evidence="3 4">
    <name type="scientific">Kipferlia bialata</name>
    <dbReference type="NCBI Taxonomy" id="797122"/>
    <lineage>
        <taxon>Eukaryota</taxon>
        <taxon>Metamonada</taxon>
        <taxon>Carpediemonas-like organisms</taxon>
        <taxon>Kipferlia</taxon>
    </lineage>
</organism>
<name>A0A9K3GFP5_9EUKA</name>
<protein>
    <recommendedName>
        <fullName evidence="2">Solute-binding protein family 3/N-terminal domain-containing protein</fullName>
    </recommendedName>
</protein>
<keyword evidence="1" id="KW-1133">Transmembrane helix</keyword>
<keyword evidence="1" id="KW-0472">Membrane</keyword>
<comment type="caution">
    <text evidence="3">The sequence shown here is derived from an EMBL/GenBank/DDBJ whole genome shotgun (WGS) entry which is preliminary data.</text>
</comment>
<evidence type="ECO:0000313" key="4">
    <source>
        <dbReference type="Proteomes" id="UP000265618"/>
    </source>
</evidence>
<dbReference type="EMBL" id="BDIP01000282">
    <property type="protein sequence ID" value="GIQ80982.1"/>
    <property type="molecule type" value="Genomic_DNA"/>
</dbReference>
<reference evidence="3 4" key="1">
    <citation type="journal article" date="2018" name="PLoS ONE">
        <title>The draft genome of Kipferlia bialata reveals reductive genome evolution in fornicate parasites.</title>
        <authorList>
            <person name="Tanifuji G."/>
            <person name="Takabayashi S."/>
            <person name="Kume K."/>
            <person name="Takagi M."/>
            <person name="Nakayama T."/>
            <person name="Kamikawa R."/>
            <person name="Inagaki Y."/>
            <person name="Hashimoto T."/>
        </authorList>
    </citation>
    <scope>NUCLEOTIDE SEQUENCE [LARGE SCALE GENOMIC DNA]</scope>
    <source>
        <strain evidence="3">NY0173</strain>
    </source>
</reference>
<feature type="transmembrane region" description="Helical" evidence="1">
    <location>
        <begin position="373"/>
        <end position="394"/>
    </location>
</feature>
<sequence>MMVGSSSAKTLHAAKNLNVEENPFETSTHDTVLSIPYPPYTICESDNQVNPPGFITELWEQLNILMDTDVDVVCAPPGTTFEAGIDMVTANTYPIITTCGLSSARMEMNLKPTIQVDTSGYAFAVLTENTESVFMALFSPLFTPIAVNLLAVLLLSHVLFANLIFITQHFGNSASRDESYSKGALLAFYFSVMGYDLSTINTSLGRLLAGVDTLVQSILMALYVGVVTVQSISGSAKDFDPAALTEYRIAAVPGGRSWDWVIDQGASAVEMPGGAAACHDMLLNDYADACCLGVGPLTQYLKENEDAGIAALPGIYSEGPVVMYMCADYDDELLASINYAIQVLREDGVIDSLTAKWLTPIEAVGWGTLDVEVAIWASVALVCVLSWLAIVIIGKTRETMTRRKVKAAPTPRLSV</sequence>
<feature type="transmembrane region" description="Helical" evidence="1">
    <location>
        <begin position="145"/>
        <end position="167"/>
    </location>
</feature>
<evidence type="ECO:0000313" key="3">
    <source>
        <dbReference type="EMBL" id="GIQ80982.1"/>
    </source>
</evidence>
<proteinExistence type="predicted"/>
<dbReference type="SUPFAM" id="SSF53850">
    <property type="entry name" value="Periplasmic binding protein-like II"/>
    <property type="match status" value="1"/>
</dbReference>
<dbReference type="Gene3D" id="3.40.190.10">
    <property type="entry name" value="Periplasmic binding protein-like II"/>
    <property type="match status" value="2"/>
</dbReference>
<accession>A0A9K3GFP5</accession>
<dbReference type="AlphaFoldDB" id="A0A9K3GFP5"/>